<dbReference type="Proteomes" id="UP000759443">
    <property type="component" value="Unassembled WGS sequence"/>
</dbReference>
<dbReference type="InterPro" id="IPR021257">
    <property type="entry name" value="DUF2809"/>
</dbReference>
<proteinExistence type="predicted"/>
<evidence type="ECO:0000313" key="2">
    <source>
        <dbReference type="EMBL" id="MBP1849780.1"/>
    </source>
</evidence>
<reference evidence="2 3" key="1">
    <citation type="submission" date="2021-03" db="EMBL/GenBank/DDBJ databases">
        <title>Genomic Encyclopedia of Type Strains, Phase IV (KMG-IV): sequencing the most valuable type-strain genomes for metagenomic binning, comparative biology and taxonomic classification.</title>
        <authorList>
            <person name="Goeker M."/>
        </authorList>
    </citation>
    <scope>NUCLEOTIDE SEQUENCE [LARGE SCALE GENOMIC DNA]</scope>
    <source>
        <strain evidence="2 3">DSM 21600</strain>
    </source>
</reference>
<sequence length="136" mass="14720">MMRISNTRWRMRGIYLAAALAVIAAGVTLRLAGYQAGLPYLLVKYAGSTLWGAMVLLLVAAVLPGRPRLQLALATAIAVAVEFVRLYHAPWLDQFRLTLAGQLLLGRIFSVFNIAAYMAGIALAALLNTCCNRAKT</sequence>
<accession>A0ABS4DVR1</accession>
<evidence type="ECO:0000256" key="1">
    <source>
        <dbReference type="SAM" id="Phobius"/>
    </source>
</evidence>
<keyword evidence="1" id="KW-0812">Transmembrane</keyword>
<keyword evidence="3" id="KW-1185">Reference proteome</keyword>
<keyword evidence="1" id="KW-0472">Membrane</keyword>
<feature type="transmembrane region" description="Helical" evidence="1">
    <location>
        <begin position="70"/>
        <end position="88"/>
    </location>
</feature>
<comment type="caution">
    <text evidence="2">The sequence shown here is derived from an EMBL/GenBank/DDBJ whole genome shotgun (WGS) entry which is preliminary data.</text>
</comment>
<dbReference type="RefSeq" id="WP_377300289.1">
    <property type="nucleotide sequence ID" value="NZ_JBHSME010000016.1"/>
</dbReference>
<protein>
    <recommendedName>
        <fullName evidence="4">DUF2809 domain-containing protein</fullName>
    </recommendedName>
</protein>
<dbReference type="EMBL" id="JAGGJU010000003">
    <property type="protein sequence ID" value="MBP1849780.1"/>
    <property type="molecule type" value="Genomic_DNA"/>
</dbReference>
<evidence type="ECO:0000313" key="3">
    <source>
        <dbReference type="Proteomes" id="UP000759443"/>
    </source>
</evidence>
<gene>
    <name evidence="2" type="ORF">J2Z17_001201</name>
</gene>
<evidence type="ECO:0008006" key="4">
    <source>
        <dbReference type="Google" id="ProtNLM"/>
    </source>
</evidence>
<feature type="transmembrane region" description="Helical" evidence="1">
    <location>
        <begin position="42"/>
        <end position="63"/>
    </location>
</feature>
<organism evidence="2 3">
    <name type="scientific">Rhizobium halophytocola</name>
    <dbReference type="NCBI Taxonomy" id="735519"/>
    <lineage>
        <taxon>Bacteria</taxon>
        <taxon>Pseudomonadati</taxon>
        <taxon>Pseudomonadota</taxon>
        <taxon>Alphaproteobacteria</taxon>
        <taxon>Hyphomicrobiales</taxon>
        <taxon>Rhizobiaceae</taxon>
        <taxon>Rhizobium/Agrobacterium group</taxon>
        <taxon>Rhizobium</taxon>
    </lineage>
</organism>
<name>A0ABS4DVR1_9HYPH</name>
<keyword evidence="1" id="KW-1133">Transmembrane helix</keyword>
<feature type="transmembrane region" description="Helical" evidence="1">
    <location>
        <begin position="108"/>
        <end position="127"/>
    </location>
</feature>
<dbReference type="Pfam" id="PF10990">
    <property type="entry name" value="DUF2809"/>
    <property type="match status" value="1"/>
</dbReference>